<proteinExistence type="inferred from homology"/>
<keyword evidence="2 3" id="KW-0378">Hydrolase</keyword>
<feature type="domain" description="Carboxylesterase type B" evidence="4">
    <location>
        <begin position="43"/>
        <end position="350"/>
    </location>
</feature>
<name>A0ABV6CZE7_9SPHN</name>
<organism evidence="5 6">
    <name type="scientific">Novosphingobium soli</name>
    <dbReference type="NCBI Taxonomy" id="574956"/>
    <lineage>
        <taxon>Bacteria</taxon>
        <taxon>Pseudomonadati</taxon>
        <taxon>Pseudomonadota</taxon>
        <taxon>Alphaproteobacteria</taxon>
        <taxon>Sphingomonadales</taxon>
        <taxon>Sphingomonadaceae</taxon>
        <taxon>Novosphingobium</taxon>
    </lineage>
</organism>
<dbReference type="InterPro" id="IPR050309">
    <property type="entry name" value="Type-B_Carboxylest/Lipase"/>
</dbReference>
<dbReference type="Proteomes" id="UP001589798">
    <property type="component" value="Unassembled WGS sequence"/>
</dbReference>
<dbReference type="EMBL" id="JBHLWK010000019">
    <property type="protein sequence ID" value="MFC0205765.1"/>
    <property type="molecule type" value="Genomic_DNA"/>
</dbReference>
<dbReference type="EC" id="3.1.1.-" evidence="3"/>
<dbReference type="SUPFAM" id="SSF53474">
    <property type="entry name" value="alpha/beta-Hydrolases"/>
    <property type="match status" value="1"/>
</dbReference>
<dbReference type="InterPro" id="IPR019819">
    <property type="entry name" value="Carboxylesterase_B_CS"/>
</dbReference>
<dbReference type="RefSeq" id="WP_379488491.1">
    <property type="nucleotide sequence ID" value="NZ_JBHLWK010000019.1"/>
</dbReference>
<evidence type="ECO:0000313" key="5">
    <source>
        <dbReference type="EMBL" id="MFC0205765.1"/>
    </source>
</evidence>
<dbReference type="Gene3D" id="3.40.50.1820">
    <property type="entry name" value="alpha/beta hydrolase"/>
    <property type="match status" value="1"/>
</dbReference>
<dbReference type="Pfam" id="PF00135">
    <property type="entry name" value="COesterase"/>
    <property type="match status" value="2"/>
</dbReference>
<keyword evidence="6" id="KW-1185">Reference proteome</keyword>
<evidence type="ECO:0000313" key="6">
    <source>
        <dbReference type="Proteomes" id="UP001589798"/>
    </source>
</evidence>
<accession>A0ABV6CZE7</accession>
<sequence length="528" mass="56505">MHALRFFRRRAVLAALVVAIAVGLAGAEGAIAALPSQTSATPRAVTRSGTVIGSVQDQVEVFRGIPYAAPPVGELRWRAPQLAPAWKGARPALAFGADCMQDTKTNPLPPGHAVPASEDCLYLNVWRPAGTKAGERLPVMVWIHGGGFIMGSGAMSTYDGSALARRGAIIVTINYRLGRFGNFTTPALYEQQVKFGEPAANFWLMDQIAALRWVRDNAAGFGGDPDRVTLIGESAGAVSVATLLAVKPALGLFRQAIMQSGSPRRILTPLAQSQQAGLSWALSKGIADDDPAALRRLSTQIVLDAPVTAVSEPVEDGDLLCEPPSATFARGQAAKVPVLIGANDWEESLLRWMPDALPALAARLGAHRAEGLRLYDAARIGENAALSRMWGDAAMVEPARQTARLALAAGGPVWLYHFSYVPEALRATRPGAGHGDEIEFVFANPNAQSGWTQDDQAMADAMAARWIAFAKTGFPGVVESPAWPQLTREEDILLAFTNSGQRIVREYKKAQLDFLRDRLGRGSLYGDK</sequence>
<dbReference type="InterPro" id="IPR029058">
    <property type="entry name" value="AB_hydrolase_fold"/>
</dbReference>
<dbReference type="PANTHER" id="PTHR11559">
    <property type="entry name" value="CARBOXYLESTERASE"/>
    <property type="match status" value="1"/>
</dbReference>
<dbReference type="InterPro" id="IPR002018">
    <property type="entry name" value="CarbesteraseB"/>
</dbReference>
<evidence type="ECO:0000256" key="1">
    <source>
        <dbReference type="ARBA" id="ARBA00005964"/>
    </source>
</evidence>
<dbReference type="InterPro" id="IPR019826">
    <property type="entry name" value="Carboxylesterase_B_AS"/>
</dbReference>
<dbReference type="PROSITE" id="PS00122">
    <property type="entry name" value="CARBOXYLESTERASE_B_1"/>
    <property type="match status" value="1"/>
</dbReference>
<comment type="caution">
    <text evidence="5">The sequence shown here is derived from an EMBL/GenBank/DDBJ whole genome shotgun (WGS) entry which is preliminary data.</text>
</comment>
<protein>
    <recommendedName>
        <fullName evidence="3">Carboxylic ester hydrolase</fullName>
        <ecNumber evidence="3">3.1.1.-</ecNumber>
    </recommendedName>
</protein>
<evidence type="ECO:0000256" key="2">
    <source>
        <dbReference type="ARBA" id="ARBA00022801"/>
    </source>
</evidence>
<dbReference type="InterPro" id="IPR000997">
    <property type="entry name" value="Cholinesterase"/>
</dbReference>
<dbReference type="PROSITE" id="PS00941">
    <property type="entry name" value="CARBOXYLESTERASE_B_2"/>
    <property type="match status" value="1"/>
</dbReference>
<gene>
    <name evidence="5" type="ORF">ACFFJC_15980</name>
</gene>
<comment type="similarity">
    <text evidence="1 3">Belongs to the type-B carboxylesterase/lipase family.</text>
</comment>
<dbReference type="PRINTS" id="PR00878">
    <property type="entry name" value="CHOLNESTRASE"/>
</dbReference>
<reference evidence="5 6" key="1">
    <citation type="submission" date="2024-09" db="EMBL/GenBank/DDBJ databases">
        <authorList>
            <person name="Sun Q."/>
            <person name="Mori K."/>
        </authorList>
    </citation>
    <scope>NUCLEOTIDE SEQUENCE [LARGE SCALE GENOMIC DNA]</scope>
    <source>
        <strain evidence="5 6">CCM 7706</strain>
    </source>
</reference>
<evidence type="ECO:0000259" key="4">
    <source>
        <dbReference type="Pfam" id="PF00135"/>
    </source>
</evidence>
<feature type="domain" description="Carboxylesterase type B" evidence="4">
    <location>
        <begin position="384"/>
        <end position="514"/>
    </location>
</feature>
<evidence type="ECO:0000256" key="3">
    <source>
        <dbReference type="RuleBase" id="RU361235"/>
    </source>
</evidence>